<keyword evidence="1" id="KW-1133">Transmembrane helix</keyword>
<evidence type="ECO:0008006" key="4">
    <source>
        <dbReference type="Google" id="ProtNLM"/>
    </source>
</evidence>
<protein>
    <recommendedName>
        <fullName evidence="4">GRAM domain-containing protein</fullName>
    </recommendedName>
</protein>
<keyword evidence="1" id="KW-0812">Transmembrane</keyword>
<organism evidence="2 3">
    <name type="scientific">Pedobacter frigiditerrae</name>
    <dbReference type="NCBI Taxonomy" id="2530452"/>
    <lineage>
        <taxon>Bacteria</taxon>
        <taxon>Pseudomonadati</taxon>
        <taxon>Bacteroidota</taxon>
        <taxon>Sphingobacteriia</taxon>
        <taxon>Sphingobacteriales</taxon>
        <taxon>Sphingobacteriaceae</taxon>
        <taxon>Pedobacter</taxon>
    </lineage>
</organism>
<dbReference type="Proteomes" id="UP000292884">
    <property type="component" value="Unassembled WGS sequence"/>
</dbReference>
<reference evidence="2 3" key="1">
    <citation type="submission" date="2019-02" db="EMBL/GenBank/DDBJ databases">
        <title>Pedobacter sp. RP-1-13 sp. nov., isolated from Arctic soil.</title>
        <authorList>
            <person name="Dahal R.H."/>
        </authorList>
    </citation>
    <scope>NUCLEOTIDE SEQUENCE [LARGE SCALE GENOMIC DNA]</scope>
    <source>
        <strain evidence="2 3">RP-1-13</strain>
    </source>
</reference>
<dbReference type="Gene3D" id="2.30.29.30">
    <property type="entry name" value="Pleckstrin-homology domain (PH domain)/Phosphotyrosine-binding domain (PTB)"/>
    <property type="match status" value="1"/>
</dbReference>
<name>A0A4R0MIT2_9SPHI</name>
<proteinExistence type="predicted"/>
<evidence type="ECO:0000313" key="2">
    <source>
        <dbReference type="EMBL" id="TCC86470.1"/>
    </source>
</evidence>
<sequence length="165" mass="18150">MTTEKKILLRDSFYAAVIFAVVFGIIETYMVSIPFAAVTAPIGGVLFGVFIYFFAGSKTVAKQTSINSNGEEIILSGRANHFKGAEAVGGKLYLFKGRLEFKSHGFNIQNHEQCIDIASITGVTLYNSLGIIPNGLQITTKDGKVEKFVINGRKHWKEEIEKLQA</sequence>
<comment type="caution">
    <text evidence="2">The sequence shown here is derived from an EMBL/GenBank/DDBJ whole genome shotgun (WGS) entry which is preliminary data.</text>
</comment>
<dbReference type="OrthoDB" id="837929at2"/>
<dbReference type="InterPro" id="IPR011993">
    <property type="entry name" value="PH-like_dom_sf"/>
</dbReference>
<accession>A0A4R0MIT2</accession>
<evidence type="ECO:0000313" key="3">
    <source>
        <dbReference type="Proteomes" id="UP000292884"/>
    </source>
</evidence>
<gene>
    <name evidence="2" type="ORF">EZ428_23680</name>
</gene>
<keyword evidence="1" id="KW-0472">Membrane</keyword>
<dbReference type="RefSeq" id="WP_131555816.1">
    <property type="nucleotide sequence ID" value="NZ_SJSK01000010.1"/>
</dbReference>
<dbReference type="EMBL" id="SJSK01000010">
    <property type="protein sequence ID" value="TCC86470.1"/>
    <property type="molecule type" value="Genomic_DNA"/>
</dbReference>
<feature type="transmembrane region" description="Helical" evidence="1">
    <location>
        <begin position="12"/>
        <end position="29"/>
    </location>
</feature>
<feature type="transmembrane region" description="Helical" evidence="1">
    <location>
        <begin position="35"/>
        <end position="55"/>
    </location>
</feature>
<keyword evidence="3" id="KW-1185">Reference proteome</keyword>
<dbReference type="AlphaFoldDB" id="A0A4R0MIT2"/>
<evidence type="ECO:0000256" key="1">
    <source>
        <dbReference type="SAM" id="Phobius"/>
    </source>
</evidence>